<keyword evidence="6" id="KW-0496">Mitochondrion</keyword>
<organism evidence="10 11">
    <name type="scientific">Lepraria finkii</name>
    <dbReference type="NCBI Taxonomy" id="1340010"/>
    <lineage>
        <taxon>Eukaryota</taxon>
        <taxon>Fungi</taxon>
        <taxon>Dikarya</taxon>
        <taxon>Ascomycota</taxon>
        <taxon>Pezizomycotina</taxon>
        <taxon>Lecanoromycetes</taxon>
        <taxon>OSLEUM clade</taxon>
        <taxon>Lecanoromycetidae</taxon>
        <taxon>Lecanorales</taxon>
        <taxon>Lecanorineae</taxon>
        <taxon>Stereocaulaceae</taxon>
        <taxon>Lepraria</taxon>
    </lineage>
</organism>
<evidence type="ECO:0000256" key="5">
    <source>
        <dbReference type="ARBA" id="ARBA00022824"/>
    </source>
</evidence>
<evidence type="ECO:0000313" key="10">
    <source>
        <dbReference type="EMBL" id="KAL2058962.1"/>
    </source>
</evidence>
<feature type="region of interest" description="Disordered" evidence="8">
    <location>
        <begin position="12"/>
        <end position="40"/>
    </location>
</feature>
<gene>
    <name evidence="10" type="ORF">ABVK25_000254</name>
</gene>
<name>A0ABR4BMD4_9LECA</name>
<dbReference type="Pfam" id="PF05057">
    <property type="entry name" value="DUF676"/>
    <property type="match status" value="1"/>
</dbReference>
<dbReference type="PANTHER" id="PTHR48182:SF2">
    <property type="entry name" value="PROTEIN SERAC1"/>
    <property type="match status" value="1"/>
</dbReference>
<dbReference type="SUPFAM" id="SSF53474">
    <property type="entry name" value="alpha/beta-Hydrolases"/>
    <property type="match status" value="1"/>
</dbReference>
<dbReference type="Gene3D" id="3.40.50.1820">
    <property type="entry name" value="alpha/beta hydrolase"/>
    <property type="match status" value="1"/>
</dbReference>
<dbReference type="InterPro" id="IPR011990">
    <property type="entry name" value="TPR-like_helical_dom_sf"/>
</dbReference>
<dbReference type="InterPro" id="IPR007751">
    <property type="entry name" value="DUF676_lipase-like"/>
</dbReference>
<dbReference type="Proteomes" id="UP001590951">
    <property type="component" value="Unassembled WGS sequence"/>
</dbReference>
<evidence type="ECO:0000256" key="2">
    <source>
        <dbReference type="ARBA" id="ARBA00004240"/>
    </source>
</evidence>
<evidence type="ECO:0000256" key="1">
    <source>
        <dbReference type="ARBA" id="ARBA00004173"/>
    </source>
</evidence>
<dbReference type="InterPro" id="IPR029058">
    <property type="entry name" value="AB_hydrolase_fold"/>
</dbReference>
<reference evidence="10 11" key="1">
    <citation type="submission" date="2024-09" db="EMBL/GenBank/DDBJ databases">
        <title>Rethinking Asexuality: The Enigmatic Case of Functional Sexual Genes in Lepraria (Stereocaulaceae).</title>
        <authorList>
            <person name="Doellman M."/>
            <person name="Sun Y."/>
            <person name="Barcenas-Pena A."/>
            <person name="Lumbsch H.T."/>
            <person name="Grewe F."/>
        </authorList>
    </citation>
    <scope>NUCLEOTIDE SEQUENCE [LARGE SCALE GENOMIC DNA]</scope>
    <source>
        <strain evidence="10 11">Grewe 0041</strain>
    </source>
</reference>
<keyword evidence="11" id="KW-1185">Reference proteome</keyword>
<proteinExistence type="inferred from homology"/>
<dbReference type="EMBL" id="JBHFEH010000001">
    <property type="protein sequence ID" value="KAL2058962.1"/>
    <property type="molecule type" value="Genomic_DNA"/>
</dbReference>
<dbReference type="SMART" id="SM00028">
    <property type="entry name" value="TPR"/>
    <property type="match status" value="9"/>
</dbReference>
<feature type="domain" description="DUF676" evidence="9">
    <location>
        <begin position="91"/>
        <end position="225"/>
    </location>
</feature>
<protein>
    <recommendedName>
        <fullName evidence="9">DUF676 domain-containing protein</fullName>
    </recommendedName>
</protein>
<evidence type="ECO:0000256" key="7">
    <source>
        <dbReference type="ARBA" id="ARBA00023136"/>
    </source>
</evidence>
<comment type="similarity">
    <text evidence="4">Belongs to the putative lipase ROG1 family.</text>
</comment>
<dbReference type="InterPro" id="IPR027417">
    <property type="entry name" value="P-loop_NTPase"/>
</dbReference>
<dbReference type="InterPro" id="IPR019734">
    <property type="entry name" value="TPR_rpt"/>
</dbReference>
<evidence type="ECO:0000256" key="4">
    <source>
        <dbReference type="ARBA" id="ARBA00007920"/>
    </source>
</evidence>
<keyword evidence="7" id="KW-0472">Membrane</keyword>
<dbReference type="Gene3D" id="1.25.40.10">
    <property type="entry name" value="Tetratricopeptide repeat domain"/>
    <property type="match status" value="3"/>
</dbReference>
<dbReference type="InterPro" id="IPR052374">
    <property type="entry name" value="SERAC1"/>
</dbReference>
<keyword evidence="5" id="KW-0256">Endoplasmic reticulum</keyword>
<evidence type="ECO:0000256" key="8">
    <source>
        <dbReference type="SAM" id="MobiDB-lite"/>
    </source>
</evidence>
<comment type="subcellular location">
    <subcellularLocation>
        <location evidence="2">Endoplasmic reticulum</location>
    </subcellularLocation>
    <subcellularLocation>
        <location evidence="3">Membrane</location>
    </subcellularLocation>
    <subcellularLocation>
        <location evidence="1">Mitochondrion</location>
    </subcellularLocation>
</comment>
<dbReference type="SUPFAM" id="SSF52540">
    <property type="entry name" value="P-loop containing nucleoside triphosphate hydrolases"/>
    <property type="match status" value="1"/>
</dbReference>
<comment type="caution">
    <text evidence="10">The sequence shown here is derived from an EMBL/GenBank/DDBJ whole genome shotgun (WGS) entry which is preliminary data.</text>
</comment>
<dbReference type="SUPFAM" id="SSF48452">
    <property type="entry name" value="TPR-like"/>
    <property type="match status" value="4"/>
</dbReference>
<evidence type="ECO:0000256" key="6">
    <source>
        <dbReference type="ARBA" id="ARBA00023128"/>
    </source>
</evidence>
<evidence type="ECO:0000313" key="11">
    <source>
        <dbReference type="Proteomes" id="UP001590951"/>
    </source>
</evidence>
<dbReference type="PANTHER" id="PTHR48182">
    <property type="entry name" value="PROTEIN SERAC1"/>
    <property type="match status" value="1"/>
</dbReference>
<sequence length="1421" mass="158744">MPLGLRNLFQSRDSRSQLPLSTPPSSIPRLSRGHSSQDVAPQDLAVQPSQATVGPALTAANTQASLASIGEGQNYGVKVLYDGGIEASVDIVFVHGLTGNAYNTWLHKDARVHWPSELLRQDIPDARILSFGYDADIVNFWNPVSNSRLSSHAESLVGELVRMRERTNTETRKILFVAHSLGGLVIEYALSHSRNTAEKYLHQVERCTAGIIFLGVPHYGADLVSWAKFGTRMVGVLRQANKDIVGVLDPGSEVLREVQKGFHIILRLRKDEGSEISITCFFEELPVITVGEIVPLHSAEIKGYSCYGIHANHMDMTKFPNREDRGYHAILGELQRWKLSADRARRNEPQSAVENITNRRENTSTGMSTKLVDKEKLVSGTTVEQASNQFGDYRAWNSSVFQGNFYNTVFNSQATASPESTDHKAANLWMVPRTASSLYTGRGELGEHLAQLFSFDPLTLPKRQRIFVIIGLGGIGKSEVCLKFAEDHQDKYWGVFWLDASSIATAEQGYIDIGRRCGVAEPSFENTKSWLACNNQSWLLILDNADNLKIDYSKYIPSGRRGDILLTTRNPECVRYNTVGSETLHDLEPELARDLLLRATYTTESLWKEKAEAAMAVVETLGLHTLAIIQAGAFIQKDLCTLEQYPTIFQQQKEQLLKFRSDQAMSTYGNVYATFEVSAEYLQSSNSPEHLDALDFLHTLAFMHNSGISETVFEMASEYASEIKDAGTSNNEEIWSLSVGHLASLPEFAQPGRSSVQDRLRRRKARATLKSLSLITVHKDDDSISVHSLVHVWAKERQDDQNRYRAWQSAATILALSCKGRYDYCPSFTFLQPHVRACVSYEIENYTQNMSEMEAAQLLFQFAYVLYCMNDERSLSSLVHHIRLRLQDEANQEIVLQVKMFTGRVYLRQGNFGGAVDVLKEVDKVREKLADDHPDRLASQHALATAYRANGQADKAVKLLEYVVNVQEKLADDHPSRLASQHELDGAYRVNGQVDKAVKLLEYVVNVREKLADDHPSRLTSQHELAGAYQVNGQVDKAVKLLEYIVTVEEKLADDHPSRLASQHALAIPYPLLEYVVTVEEKLADDHPDRLASQHELACAYLANGQVIKAVKLLEYVVTVQEKLADDHPDRLASQHELACAYLSNGQVSKAVKLLEYVVNVQEKLADDHPSRLVSQHALAGAYRANGQVDKAVKLLEYVVTVQEKLADDHPSRLASQHELACAYLANGQVIKAVKLLEYVVNVQEKLADDHPDRLASQHGLAVAYHANIQVDKAVKLLEYVVNVQEKLADDHPSRLASQHGLAVGYLSIRQVYQAVKLLEYVVNVQEKLADDHPSRLASQHELAAAYRANGQVDKAVKLLEYVVNVQEKLAEDHPSRLASQYKLAGVYLANGQVDKAVKLLEYVVNIKEKLADDLSDCNVL</sequence>
<accession>A0ABR4BMD4</accession>
<dbReference type="Pfam" id="PF13374">
    <property type="entry name" value="TPR_10"/>
    <property type="match status" value="3"/>
</dbReference>
<dbReference type="Pfam" id="PF13424">
    <property type="entry name" value="TPR_12"/>
    <property type="match status" value="2"/>
</dbReference>
<evidence type="ECO:0000256" key="3">
    <source>
        <dbReference type="ARBA" id="ARBA00004370"/>
    </source>
</evidence>
<evidence type="ECO:0000259" key="9">
    <source>
        <dbReference type="Pfam" id="PF05057"/>
    </source>
</evidence>
<dbReference type="Gene3D" id="3.40.50.300">
    <property type="entry name" value="P-loop containing nucleotide triphosphate hydrolases"/>
    <property type="match status" value="1"/>
</dbReference>